<dbReference type="PANTHER" id="PTHR23310:SF77">
    <property type="entry name" value="LD25952P"/>
    <property type="match status" value="1"/>
</dbReference>
<organism evidence="6">
    <name type="scientific">Graphocephala atropunctata</name>
    <dbReference type="NCBI Taxonomy" id="36148"/>
    <lineage>
        <taxon>Eukaryota</taxon>
        <taxon>Metazoa</taxon>
        <taxon>Ecdysozoa</taxon>
        <taxon>Arthropoda</taxon>
        <taxon>Hexapoda</taxon>
        <taxon>Insecta</taxon>
        <taxon>Pterygota</taxon>
        <taxon>Neoptera</taxon>
        <taxon>Paraneoptera</taxon>
        <taxon>Hemiptera</taxon>
        <taxon>Auchenorrhyncha</taxon>
        <taxon>Membracoidea</taxon>
        <taxon>Cicadellidae</taxon>
        <taxon>Cicadellinae</taxon>
        <taxon>Cicadellini</taxon>
        <taxon>Graphocephala</taxon>
    </lineage>
</organism>
<dbReference type="PANTHER" id="PTHR23310">
    <property type="entry name" value="ACYL-COA-BINDING PROTEIN, ACBP"/>
    <property type="match status" value="1"/>
</dbReference>
<gene>
    <name evidence="6" type="ORF">g.20355</name>
</gene>
<keyword evidence="4" id="KW-0812">Transmembrane</keyword>
<feature type="coiled-coil region" evidence="2">
    <location>
        <begin position="252"/>
        <end position="279"/>
    </location>
</feature>
<keyword evidence="1" id="KW-0446">Lipid-binding</keyword>
<evidence type="ECO:0000256" key="1">
    <source>
        <dbReference type="ARBA" id="ARBA00023121"/>
    </source>
</evidence>
<feature type="compositionally biased region" description="Polar residues" evidence="3">
    <location>
        <begin position="182"/>
        <end position="192"/>
    </location>
</feature>
<evidence type="ECO:0000313" key="6">
    <source>
        <dbReference type="EMBL" id="JAT26498.1"/>
    </source>
</evidence>
<dbReference type="GO" id="GO:0019915">
    <property type="term" value="P:lipid storage"/>
    <property type="evidence" value="ECO:0007669"/>
    <property type="project" value="UniProtKB-ARBA"/>
</dbReference>
<feature type="compositionally biased region" description="Polar residues" evidence="3">
    <location>
        <begin position="142"/>
        <end position="168"/>
    </location>
</feature>
<dbReference type="InterPro" id="IPR014352">
    <property type="entry name" value="FERM/acyl-CoA-bd_prot_sf"/>
</dbReference>
<protein>
    <recommendedName>
        <fullName evidence="5">ACB domain-containing protein</fullName>
    </recommendedName>
</protein>
<reference evidence="6" key="1">
    <citation type="submission" date="2015-11" db="EMBL/GenBank/DDBJ databases">
        <title>De novo transcriptome assembly of four potential Pierce s Disease insect vectors from Arizona vineyards.</title>
        <authorList>
            <person name="Tassone E.E."/>
        </authorList>
    </citation>
    <scope>NUCLEOTIDE SEQUENCE</scope>
</reference>
<dbReference type="AlphaFoldDB" id="A0A1B6LS07"/>
<proteinExistence type="predicted"/>
<accession>A0A1B6LS07</accession>
<keyword evidence="4" id="KW-1133">Transmembrane helix</keyword>
<dbReference type="FunFam" id="1.20.80.10:FF:000010">
    <property type="entry name" value="Acyl-CoA-binding domain-containing protein 5"/>
    <property type="match status" value="1"/>
</dbReference>
<dbReference type="GO" id="GO:0005737">
    <property type="term" value="C:cytoplasm"/>
    <property type="evidence" value="ECO:0007669"/>
    <property type="project" value="TreeGrafter"/>
</dbReference>
<feature type="region of interest" description="Disordered" evidence="3">
    <location>
        <begin position="127"/>
        <end position="248"/>
    </location>
</feature>
<dbReference type="Gene3D" id="1.20.80.10">
    <property type="match status" value="1"/>
</dbReference>
<evidence type="ECO:0000256" key="3">
    <source>
        <dbReference type="SAM" id="MobiDB-lite"/>
    </source>
</evidence>
<dbReference type="Pfam" id="PF00887">
    <property type="entry name" value="ACBP"/>
    <property type="match status" value="1"/>
</dbReference>
<dbReference type="InterPro" id="IPR000582">
    <property type="entry name" value="Acyl-CoA-binding_protein"/>
</dbReference>
<dbReference type="PRINTS" id="PR00689">
    <property type="entry name" value="ACOABINDINGP"/>
</dbReference>
<keyword evidence="4" id="KW-0472">Membrane</keyword>
<keyword evidence="2" id="KW-0175">Coiled coil</keyword>
<sequence length="371" mass="41758">MSIQEKFEKAVNVIRNLPKNGSYHPSHELQLRFYAFYKQATEGCNCYPRPSFWEVVKRAKWDAWAKLGNMGQEEAMALYVEELRKIVETMSYTDNVASFLNSLDDFYDNVPAEDLEMLVGPIIDQIKSRPNSPLSGSPLASRDTSPTRAVTVSSHESSRLKVSSSAGVGNTAEGSHVIKGSLETSPTSSYSASPLPHDTDDEEENFLDTVMEPQGKDTLKPSTHVALPEKGLEPTRSQRPAYGKTCGTGKSIEMLSSDIKHALDNMKRLKNQMNIFEDTLHSEALPLTSSTSNSTHEDGPNQIFNHVVIELGKQMDIVQGRMNYLEDLVHRQLEEEGNRRWGLPLESSIFLMTWPLLLMLFAKWFSSRRNR</sequence>
<feature type="domain" description="ACB" evidence="5">
    <location>
        <begin position="3"/>
        <end position="92"/>
    </location>
</feature>
<dbReference type="SUPFAM" id="SSF47027">
    <property type="entry name" value="Acyl-CoA binding protein"/>
    <property type="match status" value="1"/>
</dbReference>
<dbReference type="PROSITE" id="PS51228">
    <property type="entry name" value="ACB_2"/>
    <property type="match status" value="1"/>
</dbReference>
<dbReference type="InterPro" id="IPR035984">
    <property type="entry name" value="Acyl-CoA-binding_sf"/>
</dbReference>
<feature type="transmembrane region" description="Helical" evidence="4">
    <location>
        <begin position="341"/>
        <end position="362"/>
    </location>
</feature>
<dbReference type="EMBL" id="GEBQ01013479">
    <property type="protein sequence ID" value="JAT26498.1"/>
    <property type="molecule type" value="Transcribed_RNA"/>
</dbReference>
<dbReference type="GO" id="GO:0006631">
    <property type="term" value="P:fatty acid metabolic process"/>
    <property type="evidence" value="ECO:0007669"/>
    <property type="project" value="TreeGrafter"/>
</dbReference>
<name>A0A1B6LS07_9HEMI</name>
<evidence type="ECO:0000259" key="5">
    <source>
        <dbReference type="PROSITE" id="PS51228"/>
    </source>
</evidence>
<dbReference type="GO" id="GO:0000062">
    <property type="term" value="F:fatty-acyl-CoA binding"/>
    <property type="evidence" value="ECO:0007669"/>
    <property type="project" value="InterPro"/>
</dbReference>
<evidence type="ECO:0000256" key="2">
    <source>
        <dbReference type="SAM" id="Coils"/>
    </source>
</evidence>
<evidence type="ECO:0000256" key="4">
    <source>
        <dbReference type="SAM" id="Phobius"/>
    </source>
</evidence>